<keyword evidence="2" id="KW-0648">Protein biosynthesis</keyword>
<dbReference type="EC" id="3.5.1.88" evidence="2"/>
<dbReference type="EMBL" id="LBVV01000011">
    <property type="protein sequence ID" value="KKQ94329.1"/>
    <property type="molecule type" value="Genomic_DNA"/>
</dbReference>
<keyword evidence="2" id="KW-0479">Metal-binding</keyword>
<comment type="similarity">
    <text evidence="1 2">Belongs to the polypeptide deformylase family.</text>
</comment>
<keyword evidence="2" id="KW-0378">Hydrolase</keyword>
<dbReference type="InterPro" id="IPR023635">
    <property type="entry name" value="Peptide_deformylase"/>
</dbReference>
<feature type="binding site" evidence="2">
    <location>
        <position position="151"/>
    </location>
    <ligand>
        <name>Fe cation</name>
        <dbReference type="ChEBI" id="CHEBI:24875"/>
    </ligand>
</feature>
<feature type="binding site" evidence="2">
    <location>
        <position position="105"/>
    </location>
    <ligand>
        <name>Fe cation</name>
        <dbReference type="ChEBI" id="CHEBI:24875"/>
    </ligand>
</feature>
<dbReference type="NCBIfam" id="TIGR00079">
    <property type="entry name" value="pept_deformyl"/>
    <property type="match status" value="1"/>
</dbReference>
<dbReference type="PIRSF" id="PIRSF004749">
    <property type="entry name" value="Pep_def"/>
    <property type="match status" value="1"/>
</dbReference>
<dbReference type="HAMAP" id="MF_00163">
    <property type="entry name" value="Pep_deformylase"/>
    <property type="match status" value="1"/>
</dbReference>
<dbReference type="Gene3D" id="3.90.45.10">
    <property type="entry name" value="Peptide deformylase"/>
    <property type="match status" value="1"/>
</dbReference>
<sequence>MLIQQTYLTNHMTKKQIITIPDDTLRSKSAEIKVFNKDIEKIALDMADTIESYGNQNEAGVALAAVQIGYPVRLVVLKEDDEFIALANPKVIKKSKSAEEDLEGCMSVPQKYGFVMRSKKVKISAQNIKGENIYLDTDGLMARILQHEIDHLNGILFTDHITDDNKIYTLSKDGTLINKQMKTL</sequence>
<dbReference type="Proteomes" id="UP000034207">
    <property type="component" value="Unassembled WGS sequence"/>
</dbReference>
<evidence type="ECO:0000313" key="4">
    <source>
        <dbReference type="Proteomes" id="UP000034207"/>
    </source>
</evidence>
<evidence type="ECO:0000256" key="1">
    <source>
        <dbReference type="ARBA" id="ARBA00010759"/>
    </source>
</evidence>
<feature type="active site" evidence="2">
    <location>
        <position position="148"/>
    </location>
</feature>
<comment type="catalytic activity">
    <reaction evidence="2">
        <text>N-terminal N-formyl-L-methionyl-[peptide] + H2O = N-terminal L-methionyl-[peptide] + formate</text>
        <dbReference type="Rhea" id="RHEA:24420"/>
        <dbReference type="Rhea" id="RHEA-COMP:10639"/>
        <dbReference type="Rhea" id="RHEA-COMP:10640"/>
        <dbReference type="ChEBI" id="CHEBI:15377"/>
        <dbReference type="ChEBI" id="CHEBI:15740"/>
        <dbReference type="ChEBI" id="CHEBI:49298"/>
        <dbReference type="ChEBI" id="CHEBI:64731"/>
        <dbReference type="EC" id="3.5.1.88"/>
    </reaction>
</comment>
<dbReference type="Pfam" id="PF01327">
    <property type="entry name" value="Pep_deformylase"/>
    <property type="match status" value="1"/>
</dbReference>
<comment type="cofactor">
    <cofactor evidence="2">
        <name>Fe(2+)</name>
        <dbReference type="ChEBI" id="CHEBI:29033"/>
    </cofactor>
    <text evidence="2">Binds 1 Fe(2+) ion.</text>
</comment>
<evidence type="ECO:0000313" key="3">
    <source>
        <dbReference type="EMBL" id="KKQ94329.1"/>
    </source>
</evidence>
<dbReference type="PATRIC" id="fig|1618345.3.peg.722"/>
<dbReference type="CDD" id="cd00487">
    <property type="entry name" value="Pep_deformylase"/>
    <property type="match status" value="1"/>
</dbReference>
<dbReference type="GO" id="GO:0006412">
    <property type="term" value="P:translation"/>
    <property type="evidence" value="ECO:0007669"/>
    <property type="project" value="UniProtKB-UniRule"/>
</dbReference>
<protein>
    <recommendedName>
        <fullName evidence="2">Peptide deformylase</fullName>
        <shortName evidence="2">PDF</shortName>
        <ecNumber evidence="2">3.5.1.88</ecNumber>
    </recommendedName>
    <alternativeName>
        <fullName evidence="2">Polypeptide deformylase</fullName>
    </alternativeName>
</protein>
<reference evidence="3 4" key="1">
    <citation type="journal article" date="2015" name="Nature">
        <title>rRNA introns, odd ribosomes, and small enigmatic genomes across a large radiation of phyla.</title>
        <authorList>
            <person name="Brown C.T."/>
            <person name="Hug L.A."/>
            <person name="Thomas B.C."/>
            <person name="Sharon I."/>
            <person name="Castelle C.J."/>
            <person name="Singh A."/>
            <person name="Wilkins M.J."/>
            <person name="Williams K.H."/>
            <person name="Banfield J.F."/>
        </authorList>
    </citation>
    <scope>NUCLEOTIDE SEQUENCE [LARGE SCALE GENOMIC DNA]</scope>
</reference>
<dbReference type="GO" id="GO:0046872">
    <property type="term" value="F:metal ion binding"/>
    <property type="evidence" value="ECO:0007669"/>
    <property type="project" value="UniProtKB-KW"/>
</dbReference>
<dbReference type="PANTHER" id="PTHR10458">
    <property type="entry name" value="PEPTIDE DEFORMYLASE"/>
    <property type="match status" value="1"/>
</dbReference>
<dbReference type="SUPFAM" id="SSF56420">
    <property type="entry name" value="Peptide deformylase"/>
    <property type="match status" value="1"/>
</dbReference>
<feature type="binding site" evidence="2">
    <location>
        <position position="147"/>
    </location>
    <ligand>
        <name>Fe cation</name>
        <dbReference type="ChEBI" id="CHEBI:24875"/>
    </ligand>
</feature>
<comment type="function">
    <text evidence="2">Removes the formyl group from the N-terminal Met of newly synthesized proteins. Requires at least a dipeptide for an efficient rate of reaction. N-terminal L-methionine is a prerequisite for activity but the enzyme has broad specificity at other positions.</text>
</comment>
<gene>
    <name evidence="2" type="primary">def</name>
    <name evidence="3" type="ORF">UT18_C0011G0035</name>
</gene>
<organism evidence="3 4">
    <name type="scientific">candidate division CPR2 bacterium GW2011_GWC2_39_10</name>
    <dbReference type="NCBI Taxonomy" id="1618345"/>
    <lineage>
        <taxon>Bacteria</taxon>
        <taxon>Bacteria division CPR2</taxon>
    </lineage>
</organism>
<accession>A0A0G0P880</accession>
<dbReference type="PANTHER" id="PTHR10458:SF22">
    <property type="entry name" value="PEPTIDE DEFORMYLASE"/>
    <property type="match status" value="1"/>
</dbReference>
<comment type="caution">
    <text evidence="3">The sequence shown here is derived from an EMBL/GenBank/DDBJ whole genome shotgun (WGS) entry which is preliminary data.</text>
</comment>
<dbReference type="PRINTS" id="PR01576">
    <property type="entry name" value="PDEFORMYLASE"/>
</dbReference>
<name>A0A0G0P880_UNCC2</name>
<evidence type="ECO:0000256" key="2">
    <source>
        <dbReference type="HAMAP-Rule" id="MF_00163"/>
    </source>
</evidence>
<dbReference type="STRING" id="1618345.UT18_C0011G0035"/>
<dbReference type="InterPro" id="IPR036821">
    <property type="entry name" value="Peptide_deformylase_sf"/>
</dbReference>
<proteinExistence type="inferred from homology"/>
<dbReference type="GO" id="GO:0042586">
    <property type="term" value="F:peptide deformylase activity"/>
    <property type="evidence" value="ECO:0007669"/>
    <property type="project" value="UniProtKB-UniRule"/>
</dbReference>
<keyword evidence="2" id="KW-0408">Iron</keyword>
<dbReference type="AlphaFoldDB" id="A0A0G0P880"/>